<evidence type="ECO:0000313" key="3">
    <source>
        <dbReference type="Proteomes" id="UP001518925"/>
    </source>
</evidence>
<proteinExistence type="predicted"/>
<sequence>MTKGFMRGFSLGIILTCLLVFFIDNPFRKDNESLVTKETPLTEQSISAALKEKGQVAISTEEINRLKQIEQQLATKPAEEAEEATPAQDESSTEQDAPITYVLEIQSGMASTEISKKLAEVKVINNAADLDNYLQEKDWEGKIQIGTFEVNSKMSLDEIARIITKQ</sequence>
<accession>A0ABS2DI54</accession>
<dbReference type="Proteomes" id="UP001518925">
    <property type="component" value="Unassembled WGS sequence"/>
</dbReference>
<dbReference type="EMBL" id="JAFELM010000021">
    <property type="protein sequence ID" value="MBM6617246.1"/>
    <property type="molecule type" value="Genomic_DNA"/>
</dbReference>
<organism evidence="2 3">
    <name type="scientific">Bacillus suaedaesalsae</name>
    <dbReference type="NCBI Taxonomy" id="2810349"/>
    <lineage>
        <taxon>Bacteria</taxon>
        <taxon>Bacillati</taxon>
        <taxon>Bacillota</taxon>
        <taxon>Bacilli</taxon>
        <taxon>Bacillales</taxon>
        <taxon>Bacillaceae</taxon>
        <taxon>Bacillus</taxon>
    </lineage>
</organism>
<feature type="region of interest" description="Disordered" evidence="1">
    <location>
        <begin position="73"/>
        <end position="96"/>
    </location>
</feature>
<name>A0ABS2DI54_9BACI</name>
<evidence type="ECO:0000256" key="1">
    <source>
        <dbReference type="SAM" id="MobiDB-lite"/>
    </source>
</evidence>
<keyword evidence="3" id="KW-1185">Reference proteome</keyword>
<evidence type="ECO:0000313" key="2">
    <source>
        <dbReference type="EMBL" id="MBM6617246.1"/>
    </source>
</evidence>
<protein>
    <recommendedName>
        <fullName evidence="4">Endolytic transglycosylase MltG</fullName>
    </recommendedName>
</protein>
<evidence type="ECO:0008006" key="4">
    <source>
        <dbReference type="Google" id="ProtNLM"/>
    </source>
</evidence>
<dbReference type="RefSeq" id="WP_204202626.1">
    <property type="nucleotide sequence ID" value="NZ_JAFELM010000021.1"/>
</dbReference>
<reference evidence="2 3" key="1">
    <citation type="submission" date="2021-02" db="EMBL/GenBank/DDBJ databases">
        <title>Bacillus sp. RD4P76, an endophyte from a halophyte.</title>
        <authorList>
            <person name="Sun J.-Q."/>
        </authorList>
    </citation>
    <scope>NUCLEOTIDE SEQUENCE [LARGE SCALE GENOMIC DNA]</scope>
    <source>
        <strain evidence="2 3">RD4P76</strain>
    </source>
</reference>
<gene>
    <name evidence="2" type="ORF">JR050_06100</name>
</gene>
<dbReference type="Gene3D" id="3.30.1490.480">
    <property type="entry name" value="Endolytic murein transglycosylase"/>
    <property type="match status" value="1"/>
</dbReference>
<comment type="caution">
    <text evidence="2">The sequence shown here is derived from an EMBL/GenBank/DDBJ whole genome shotgun (WGS) entry which is preliminary data.</text>
</comment>